<feature type="compositionally biased region" description="Low complexity" evidence="1">
    <location>
        <begin position="2063"/>
        <end position="2075"/>
    </location>
</feature>
<gene>
    <name evidence="3" type="ORF">HMPREF3230_01289</name>
</gene>
<feature type="compositionally biased region" description="Basic and acidic residues" evidence="1">
    <location>
        <begin position="1135"/>
        <end position="1148"/>
    </location>
</feature>
<evidence type="ECO:0008006" key="5">
    <source>
        <dbReference type="Google" id="ProtNLM"/>
    </source>
</evidence>
<evidence type="ECO:0000256" key="1">
    <source>
        <dbReference type="SAM" id="MobiDB-lite"/>
    </source>
</evidence>
<keyword evidence="2" id="KW-1133">Transmembrane helix</keyword>
<evidence type="ECO:0000256" key="2">
    <source>
        <dbReference type="SAM" id="Phobius"/>
    </source>
</evidence>
<dbReference type="PATRIC" id="fig|2702.101.peg.1273"/>
<feature type="compositionally biased region" description="Basic and acidic residues" evidence="1">
    <location>
        <begin position="748"/>
        <end position="765"/>
    </location>
</feature>
<comment type="caution">
    <text evidence="3">The sequence shown here is derived from an EMBL/GenBank/DDBJ whole genome shotgun (WGS) entry which is preliminary data.</text>
</comment>
<dbReference type="EMBL" id="LSRC01000058">
    <property type="protein sequence ID" value="KXI15750.1"/>
    <property type="molecule type" value="Genomic_DNA"/>
</dbReference>
<name>A0A135Z2A5_GARVA</name>
<feature type="compositionally biased region" description="Polar residues" evidence="1">
    <location>
        <begin position="733"/>
        <end position="744"/>
    </location>
</feature>
<keyword evidence="2" id="KW-0812">Transmembrane</keyword>
<accession>A0A135Z2A5</accession>
<keyword evidence="2" id="KW-0472">Membrane</keyword>
<organism evidence="3 4">
    <name type="scientific">Gardnerella vaginalis</name>
    <dbReference type="NCBI Taxonomy" id="2702"/>
    <lineage>
        <taxon>Bacteria</taxon>
        <taxon>Bacillati</taxon>
        <taxon>Actinomycetota</taxon>
        <taxon>Actinomycetes</taxon>
        <taxon>Bifidobacteriales</taxon>
        <taxon>Bifidobacteriaceae</taxon>
        <taxon>Gardnerella</taxon>
    </lineage>
</organism>
<evidence type="ECO:0000313" key="3">
    <source>
        <dbReference type="EMBL" id="KXI15750.1"/>
    </source>
</evidence>
<feature type="region of interest" description="Disordered" evidence="1">
    <location>
        <begin position="160"/>
        <end position="179"/>
    </location>
</feature>
<feature type="compositionally biased region" description="Basic and acidic residues" evidence="1">
    <location>
        <begin position="161"/>
        <end position="173"/>
    </location>
</feature>
<protein>
    <recommendedName>
        <fullName evidence="5">Cell wall-binding protein</fullName>
    </recommendedName>
</protein>
<feature type="region of interest" description="Disordered" evidence="1">
    <location>
        <begin position="1129"/>
        <end position="1148"/>
    </location>
</feature>
<feature type="transmembrane region" description="Helical" evidence="2">
    <location>
        <begin position="2713"/>
        <end position="2734"/>
    </location>
</feature>
<dbReference type="Proteomes" id="UP000070505">
    <property type="component" value="Unassembled WGS sequence"/>
</dbReference>
<feature type="compositionally biased region" description="Basic and acidic residues" evidence="1">
    <location>
        <begin position="2285"/>
        <end position="2301"/>
    </location>
</feature>
<feature type="region of interest" description="Disordered" evidence="1">
    <location>
        <begin position="727"/>
        <end position="773"/>
    </location>
</feature>
<feature type="region of interest" description="Disordered" evidence="1">
    <location>
        <begin position="2250"/>
        <end position="2303"/>
    </location>
</feature>
<reference evidence="3 4" key="1">
    <citation type="submission" date="2016-02" db="EMBL/GenBank/DDBJ databases">
        <authorList>
            <person name="Wen L."/>
            <person name="He K."/>
            <person name="Yang H."/>
        </authorList>
    </citation>
    <scope>NUCLEOTIDE SEQUENCE [LARGE SCALE GENOMIC DNA]</scope>
    <source>
        <strain evidence="3 4">CMW7778B</strain>
    </source>
</reference>
<sequence>MRATNGHDLDVNGIGYRQGGAFERNRGYYKNGPVPEDPSGSNHYAETYFTPYPKGTYIVKRLRNLAYDDAGRGIDTNKTPLDDVADFVFVKRTPKASGGGFVWDVIFNAGGRTHGAADALNYFTVPENQILDKGSEGGRQYIQRVLYTGRERSALYLKKKHNEDLKNQKKPEDPSYVPPRETCSFSWDNPNGLCSIETTGGDVLPSETIEDAWIKSNDQIRGNNGHSHIVNTPQIGEGGNQEENYKKNGNFIGTCNDGYALDCMHSTNYAFPSGGDHQLAPKLEGAYSRGYSPAYVKLIDNLYKAIRGTKKTKIFLFTNKLKNGDFIPYTYKIHFTTTTARGHENDSFFYGAGSYFGATSPSLTYGKTDPFGAWSSIYSLKAAGRFSKSYRYTSLYEQWYGVPRIMDVQSPRLHFLKGTGLGPFGPGLNKDGEFPLDGDDDPSTYGNNGKYISRYGICLDSSGKVNENCKMEISSMLLEDENGNPLINRALASSPGIQETKDIRLLPDFYSPNNNYARGNQWFRYPGVDDHNTKDSTPGRHKLQLKYRNDYYQISETQDLWYRIITQADVFKPLQTEEWNKDDKTPTYYSYDKPLPNPIVLNSGSENKGFVNFENNKGRLYDQVKSFDPNLYTDVLNSDLMGNQFKYGSVKDTYPLDRTYEGSKDNGANDAIKDNAVYKAEWTDKWGDKLMSNTLKDAETKIAVKVPIVTVSNRCAHSKILDDFKDETDESNRSASNGDRSANYANRDGGDRDSGDRDSADRDSNIPECWPKPQQSTARNVWYIYYAPKGSKQGDPVPEKLINKAKDKASGLYRTWMRNGYSAQLQDGKSPEVLPNYVFVKYLKITFWDDSTTVIPVVFPYVDYEKPTLDVKVSVNNGKPMTVPADGLKIATKSRIKFWVKGHDDRKIMLGVNGKNDDQSKYNAEIKKYVGKDFYNDFEMITKSKSGKDCAKNGCGNFTTISYDDFVHDNGMPNTETDKEGWVINDKFNGSNGGSPQVDVADRGVHDLIFHGWDEVGNSVIKKIRLIIVSPGYGLPNVWWDKKRNGHYVGRVNPWDEDKRVRSIMVRIWPRGKDGPAETKDKSHGKDLSFDEKCPTDGSCYGIIIQRHGNTDRWEQVNTYKGKNLAAGADASRAAADDDRAHTSDDQLREKYSKRVITSDLDKHFKGCTAKDGDSCEITFDPATGNIEIPEYFAEIGSRIYVDAYSVAENTPNKSQNNLWPIIGDYADHYKDHEESDPLPLDITWPNGLVQVSPFELNDSETGALLTWMRHDNKNERIFGYRKEEIGIKGEDKYDTYNRYDASNSFTYAYGESKNQYSCKADNNHKNDLQWKLCLDISPKRISHDDFPTAETASNMKHSKKNLTIDKLEAKDETVLNPATHEVTRYVNMRKDYKWDLKSTKVSGRDSDPGLKWYGDKDFGNEYLVYKWDINTQKRLNTNAVLDLIKGTPVIPDPTNKPQPSLKYLDGSKNKHDILYGPGGNGGWDGDLPDRGNWYGYAPNDGTCKLAYSDNLGKCQWENVLDLVKYDSVSESGRKGSFADDVNVNMELKKNGKGEYVETGNEVSITDRINQGEKHSTYAIHKHFLMPGGANVNGQADGLDIGDTDADTKDGIKHGVILENRRVRYVNDYDDVPTLKGSERENQEQHAKRYFAKRPFMHAQLYVHNGSIVNDLTFRVNGDQNTTTNVINVWFVPVDGQKPTISGKSYPEKNKAWNIHGICMLPGQGKKDCTPIDDDLIDLEKNDWYRTDTGTLLLPENLKLEDDFNAYTPTGQIDVKINWRKWLKVDTGQSSKALLGNLQIDIEADGVKDSKGRTPRIRFVRDGYEDKYLIRRFIERYRSTDLQNPDPAKPTTFRMFAKTSDSVGNESEETAVGCFKTKWTKMESPSVVAYYDGENNDQPANSDNLWLNGNDSYVKRNGQAVTNARRNNVVKVTSPQYSKRMVVYYNPNNSADNAVTEDKLSIGKTLSVCWFGNNNWRYCDDSENKPSSDEVEIKNENGNAVVLFKRGKLAPGSVVRARARRDIGPWTWMPGVKSIEELVENSDVRNGNRNKSTRAALVEPAGASNRSSSRSSSKNRASDANEDTLDVLPMEIAKERTDEVCRPDDVKPSDWKSKPSDCVYFDVSMRRRIVQVHPMLLSNPEQRAIRLELTKENHNIGKWLSNDSEVVTNDDIKLGAGKTMVTFREYDYRQKDEQDHEIYKKPEVTPSYGSIPQEKQDLVVFTSGWRSRVLVPLPRDNQVTRFVRLRSVDGINSDGGGNTNKGQDDDGLGNGAADYVVDVPMNRDGTQDRSKAPKIEGRPDDPGLVLSPDKKSLFYVYNLSDKTPVNFNDLQSVVNLKLNKKLHPDDECKGLDGKTPLPFADCQPSLRAEIKGNDKVIAETTRTDGLNAINGNMMYTLSESSEKTSFINIIDMQDITDKNGHNGGGFSHINVCRKVDGKQVCGETAEDNASSRKVTDFAGKPRWGSSGAIDRSFKLTDTNKIFESTGSDGRNRLDNRLIMSLGVSWVDKTIYDARGRESEGSDHAKQDANDSVDEAVMPVYLVATDNVKPTVKAAGALEGTSVTNPYGVDVDNIDFTLNTVLKGEKNEHSDSSVSKDGDKKRFIDAYDDYDTRATVKNKLKVYVRRLNGGNPQNPEWTITKADGSVDTDELKKLLAQNGKTAIYAVYAQTEDSVGNKSEGYDASKDDKSAILGYIQLGGINVKPIALPFSGGKAAIWFTLLFGVLLALFFASGAFGKRGWFGSVFSSRGFSRALIKHCSSSLRNY</sequence>
<feature type="region of interest" description="Disordered" evidence="1">
    <location>
        <begin position="2045"/>
        <end position="2086"/>
    </location>
</feature>
<evidence type="ECO:0000313" key="4">
    <source>
        <dbReference type="Proteomes" id="UP000070505"/>
    </source>
</evidence>
<proteinExistence type="predicted"/>